<protein>
    <submittedName>
        <fullName evidence="1">Polyketide cyclase</fullName>
    </submittedName>
</protein>
<accession>A0A2I8VHJ2</accession>
<dbReference type="Proteomes" id="UP000236584">
    <property type="component" value="Chromosome"/>
</dbReference>
<dbReference type="AlphaFoldDB" id="A0A2I8VHJ2"/>
<dbReference type="Pfam" id="PF10604">
    <property type="entry name" value="Polyketide_cyc2"/>
    <property type="match status" value="1"/>
</dbReference>
<dbReference type="RefSeq" id="WP_103425085.1">
    <property type="nucleotide sequence ID" value="NZ_CP026309.1"/>
</dbReference>
<dbReference type="OrthoDB" id="167073at2157"/>
<dbReference type="SUPFAM" id="SSF55961">
    <property type="entry name" value="Bet v1-like"/>
    <property type="match status" value="1"/>
</dbReference>
<dbReference type="KEGG" id="srub:C2R22_06785"/>
<gene>
    <name evidence="1" type="ORF">C2R22_06785</name>
</gene>
<dbReference type="Gene3D" id="3.30.530.20">
    <property type="match status" value="1"/>
</dbReference>
<proteinExistence type="predicted"/>
<keyword evidence="2" id="KW-1185">Reference proteome</keyword>
<evidence type="ECO:0000313" key="1">
    <source>
        <dbReference type="EMBL" id="AUV81397.1"/>
    </source>
</evidence>
<reference evidence="1 2" key="1">
    <citation type="submission" date="2018-01" db="EMBL/GenBank/DDBJ databases">
        <title>Complete genome sequence of Salinigranum rubrum GX10T, an extremely halophilic archaeon isolated from a marine solar saltern.</title>
        <authorList>
            <person name="Han S."/>
        </authorList>
    </citation>
    <scope>NUCLEOTIDE SEQUENCE [LARGE SCALE GENOMIC DNA]</scope>
    <source>
        <strain evidence="1 2">GX10</strain>
    </source>
</reference>
<dbReference type="EMBL" id="CP026309">
    <property type="protein sequence ID" value="AUV81397.1"/>
    <property type="molecule type" value="Genomic_DNA"/>
</dbReference>
<evidence type="ECO:0000313" key="2">
    <source>
        <dbReference type="Proteomes" id="UP000236584"/>
    </source>
</evidence>
<name>A0A2I8VHJ2_9EURY</name>
<sequence length="177" mass="20500">MDQIVVSTVVYLPPDEVYDFLADFSRYPKYSEYLKNVHQRGDGGAGTRYDMRFAWWKLTYTLRSEVTDVDPPWRIDWRIVKDLDAHGDWQVEELDELPDDAPADAETACRVTLDVSFDPQTARDGTVDLPRFVSFDFVVDKIKPVLVKEAQKVVERIVADIEGRHRPVELVVERRPS</sequence>
<dbReference type="GeneID" id="35591781"/>
<dbReference type="InterPro" id="IPR023393">
    <property type="entry name" value="START-like_dom_sf"/>
</dbReference>
<dbReference type="CDD" id="cd07812">
    <property type="entry name" value="SRPBCC"/>
    <property type="match status" value="1"/>
</dbReference>
<organism evidence="1 2">
    <name type="scientific">Salinigranum rubrum</name>
    <dbReference type="NCBI Taxonomy" id="755307"/>
    <lineage>
        <taxon>Archaea</taxon>
        <taxon>Methanobacteriati</taxon>
        <taxon>Methanobacteriota</taxon>
        <taxon>Stenosarchaea group</taxon>
        <taxon>Halobacteria</taxon>
        <taxon>Halobacteriales</taxon>
        <taxon>Haloferacaceae</taxon>
        <taxon>Salinigranum</taxon>
    </lineage>
</organism>
<dbReference type="InterPro" id="IPR019587">
    <property type="entry name" value="Polyketide_cyclase/dehydratase"/>
</dbReference>